<proteinExistence type="inferred from homology"/>
<keyword evidence="4" id="KW-0472">Membrane</keyword>
<dbReference type="PROSITE" id="PS50111">
    <property type="entry name" value="CHEMOTAXIS_TRANSDUC_2"/>
    <property type="match status" value="1"/>
</dbReference>
<dbReference type="GO" id="GO:0004888">
    <property type="term" value="F:transmembrane signaling receptor activity"/>
    <property type="evidence" value="ECO:0007669"/>
    <property type="project" value="InterPro"/>
</dbReference>
<dbReference type="GO" id="GO:0016020">
    <property type="term" value="C:membrane"/>
    <property type="evidence" value="ECO:0007669"/>
    <property type="project" value="InterPro"/>
</dbReference>
<dbReference type="Proteomes" id="UP000014155">
    <property type="component" value="Unassembled WGS sequence"/>
</dbReference>
<organism evidence="7 8">
    <name type="scientific">Ruminiclostridium cellobioparum subsp. termitidis CT1112</name>
    <dbReference type="NCBI Taxonomy" id="1195236"/>
    <lineage>
        <taxon>Bacteria</taxon>
        <taxon>Bacillati</taxon>
        <taxon>Bacillota</taxon>
        <taxon>Clostridia</taxon>
        <taxon>Eubacteriales</taxon>
        <taxon>Oscillospiraceae</taxon>
        <taxon>Ruminiclostridium</taxon>
    </lineage>
</organism>
<reference evidence="7 8" key="1">
    <citation type="journal article" date="2013" name="Genome Announc.">
        <title>Draft Genome Sequence of the Cellulolytic, Mesophilic, Anaerobic Bacterium Clostridium termitidis Strain CT1112 (DSM 5398).</title>
        <authorList>
            <person name="Lal S."/>
            <person name="Ramachandran U."/>
            <person name="Zhang X."/>
            <person name="Munir R."/>
            <person name="Sparling R."/>
            <person name="Levin D.B."/>
        </authorList>
    </citation>
    <scope>NUCLEOTIDE SEQUENCE [LARGE SCALE GENOMIC DNA]</scope>
    <source>
        <strain evidence="7 8">CT1112</strain>
    </source>
</reference>
<dbReference type="PANTHER" id="PTHR32089">
    <property type="entry name" value="METHYL-ACCEPTING CHEMOTAXIS PROTEIN MCPB"/>
    <property type="match status" value="1"/>
</dbReference>
<dbReference type="PROSITE" id="PS50885">
    <property type="entry name" value="HAMP"/>
    <property type="match status" value="1"/>
</dbReference>
<dbReference type="eggNOG" id="COG0840">
    <property type="taxonomic scope" value="Bacteria"/>
</dbReference>
<evidence type="ECO:0000256" key="1">
    <source>
        <dbReference type="ARBA" id="ARBA00023224"/>
    </source>
</evidence>
<evidence type="ECO:0000259" key="5">
    <source>
        <dbReference type="PROSITE" id="PS50111"/>
    </source>
</evidence>
<evidence type="ECO:0000313" key="7">
    <source>
        <dbReference type="EMBL" id="EMS73663.1"/>
    </source>
</evidence>
<feature type="domain" description="HAMP" evidence="6">
    <location>
        <begin position="213"/>
        <end position="266"/>
    </location>
</feature>
<keyword evidence="8" id="KW-1185">Reference proteome</keyword>
<evidence type="ECO:0000256" key="3">
    <source>
        <dbReference type="PROSITE-ProRule" id="PRU00284"/>
    </source>
</evidence>
<dbReference type="EMBL" id="AORV01000016">
    <property type="protein sequence ID" value="EMS73663.1"/>
    <property type="molecule type" value="Genomic_DNA"/>
</dbReference>
<accession>S0FYI7</accession>
<dbReference type="InterPro" id="IPR003660">
    <property type="entry name" value="HAMP_dom"/>
</dbReference>
<dbReference type="PANTHER" id="PTHR32089:SF112">
    <property type="entry name" value="LYSOZYME-LIKE PROTEIN-RELATED"/>
    <property type="match status" value="1"/>
</dbReference>
<dbReference type="InterPro" id="IPR004090">
    <property type="entry name" value="Chemotax_Me-accpt_rcpt"/>
</dbReference>
<sequence length="572" mass="62873">MYLKSTKINLIAFFIKKYKSIKIRTRILALFLIIITAAISITTGITYSIGKSNLENLISSQLDNSVHSLVRQISLLTSAYSSKEFSGKLKYILTEDASSYKQAGFDAQIYLLKSDGTVVDRDNVNKETDEKSDLSDGIIDQMLKQKKGTVGADLKGQSVTIAYGYVIEKDWIYAVAVTKASYLKLLYKQQMASIISGVVCIILALVLSMLGTRGIINSIREINATVTLAGRGKLSIRSGANQGGPEITNLSQSLNLMLSSFQKLLSEISVSIEELTASSNKLNEIARKTDDSTSYVYGLTKRMSEDSEEQNTFAFQMAESAGQLIDTIENVTQKVNFTTELSEVMINAACEGMNTLKELGEFISEIGKVSDKTVEFVNILDKRSSDITKITSTIKNISGQTKLLSLNASIEAARAGEYGQGFMVVAQEIQNLAYNSANSAVEVEDIIKDMQSSTEAALKVAERGRHISHKGMEMAETTNNAFNEILNKVTLTHKNVMDISEKAQQITDNIKLFEKNSDKIIDKINHMASSSQEMAVEVERHHSISGDVILNSENILNVATKFGQIKSSFTTD</sequence>
<dbReference type="InterPro" id="IPR004089">
    <property type="entry name" value="MCPsignal_dom"/>
</dbReference>
<evidence type="ECO:0000259" key="6">
    <source>
        <dbReference type="PROSITE" id="PS50885"/>
    </source>
</evidence>
<feature type="transmembrane region" description="Helical" evidence="4">
    <location>
        <begin position="27"/>
        <end position="49"/>
    </location>
</feature>
<dbReference type="PRINTS" id="PR00260">
    <property type="entry name" value="CHEMTRNSDUCR"/>
</dbReference>
<comment type="similarity">
    <text evidence="2">Belongs to the methyl-accepting chemotaxis (MCP) protein family.</text>
</comment>
<dbReference type="SUPFAM" id="SSF58104">
    <property type="entry name" value="Methyl-accepting chemotaxis protein (MCP) signaling domain"/>
    <property type="match status" value="1"/>
</dbReference>
<dbReference type="Pfam" id="PF00015">
    <property type="entry name" value="MCPsignal"/>
    <property type="match status" value="1"/>
</dbReference>
<protein>
    <submittedName>
        <fullName evidence="7">Methyl-accepting chemotaxis protein</fullName>
    </submittedName>
</protein>
<comment type="caution">
    <text evidence="7">The sequence shown here is derived from an EMBL/GenBank/DDBJ whole genome shotgun (WGS) entry which is preliminary data.</text>
</comment>
<dbReference type="GO" id="GO:0006935">
    <property type="term" value="P:chemotaxis"/>
    <property type="evidence" value="ECO:0007669"/>
    <property type="project" value="InterPro"/>
</dbReference>
<evidence type="ECO:0000256" key="2">
    <source>
        <dbReference type="ARBA" id="ARBA00029447"/>
    </source>
</evidence>
<keyword evidence="4" id="KW-1133">Transmembrane helix</keyword>
<dbReference type="STRING" id="1195236.CTER_0343"/>
<dbReference type="PATRIC" id="fig|1195236.3.peg.652"/>
<keyword evidence="4" id="KW-0812">Transmembrane</keyword>
<feature type="domain" description="Methyl-accepting transducer" evidence="5">
    <location>
        <begin position="285"/>
        <end position="521"/>
    </location>
</feature>
<dbReference type="AlphaFoldDB" id="S0FYI7"/>
<dbReference type="GO" id="GO:0007165">
    <property type="term" value="P:signal transduction"/>
    <property type="evidence" value="ECO:0007669"/>
    <property type="project" value="UniProtKB-KW"/>
</dbReference>
<dbReference type="SMART" id="SM00283">
    <property type="entry name" value="MA"/>
    <property type="match status" value="1"/>
</dbReference>
<keyword evidence="1 3" id="KW-0807">Transducer</keyword>
<dbReference type="RefSeq" id="WP_004623663.1">
    <property type="nucleotide sequence ID" value="NZ_AORV01000016.1"/>
</dbReference>
<evidence type="ECO:0000313" key="8">
    <source>
        <dbReference type="Proteomes" id="UP000014155"/>
    </source>
</evidence>
<dbReference type="Gene3D" id="1.10.287.950">
    <property type="entry name" value="Methyl-accepting chemotaxis protein"/>
    <property type="match status" value="1"/>
</dbReference>
<name>S0FYI7_RUMCE</name>
<gene>
    <name evidence="7" type="ORF">CTER_0343</name>
</gene>
<evidence type="ECO:0000256" key="4">
    <source>
        <dbReference type="SAM" id="Phobius"/>
    </source>
</evidence>